<comment type="caution">
    <text evidence="1">The sequence shown here is derived from an EMBL/GenBank/DDBJ whole genome shotgun (WGS) entry which is preliminary data.</text>
</comment>
<proteinExistence type="predicted"/>
<dbReference type="EMBL" id="CAMPGE010017184">
    <property type="protein sequence ID" value="CAI2375689.1"/>
    <property type="molecule type" value="Genomic_DNA"/>
</dbReference>
<sequence length="283" mass="32358">MDSTYQSAFLSAPFSFLHPQSVFASIAEGRDNQPQNIFSGLQDHFKAWTYEDCENNRNYEDNCYKSVSNYGRNTQAWEYPKQGPNSIETKTQRSLSQSCTLVASSDAIWLQSAKSLGSRDSTQIDSGIHESLPSELTCIEVSSGAMRKSTLRRIRKFFRNLFKTNNRDLVSKRYSNCKISHLYERLRKTLTRILPEEVVTKEMIYFTMGLINIKKISELPCSLATKSEVSAFLASTRIFSYKKLRKALESPTCRALCWCFVNNSEDPKVGFLTEVLQEFSSDQ</sequence>
<name>A0AAD1XN55_EUPCR</name>
<reference evidence="1" key="1">
    <citation type="submission" date="2023-07" db="EMBL/GenBank/DDBJ databases">
        <authorList>
            <consortium name="AG Swart"/>
            <person name="Singh M."/>
            <person name="Singh A."/>
            <person name="Seah K."/>
            <person name="Emmerich C."/>
        </authorList>
    </citation>
    <scope>NUCLEOTIDE SEQUENCE</scope>
    <source>
        <strain evidence="1">DP1</strain>
    </source>
</reference>
<protein>
    <submittedName>
        <fullName evidence="1">Uncharacterized protein</fullName>
    </submittedName>
</protein>
<accession>A0AAD1XN55</accession>
<evidence type="ECO:0000313" key="2">
    <source>
        <dbReference type="Proteomes" id="UP001295684"/>
    </source>
</evidence>
<evidence type="ECO:0000313" key="1">
    <source>
        <dbReference type="EMBL" id="CAI2375689.1"/>
    </source>
</evidence>
<keyword evidence="2" id="KW-1185">Reference proteome</keyword>
<organism evidence="1 2">
    <name type="scientific">Euplotes crassus</name>
    <dbReference type="NCBI Taxonomy" id="5936"/>
    <lineage>
        <taxon>Eukaryota</taxon>
        <taxon>Sar</taxon>
        <taxon>Alveolata</taxon>
        <taxon>Ciliophora</taxon>
        <taxon>Intramacronucleata</taxon>
        <taxon>Spirotrichea</taxon>
        <taxon>Hypotrichia</taxon>
        <taxon>Euplotida</taxon>
        <taxon>Euplotidae</taxon>
        <taxon>Moneuplotes</taxon>
    </lineage>
</organism>
<dbReference type="Proteomes" id="UP001295684">
    <property type="component" value="Unassembled WGS sequence"/>
</dbReference>
<dbReference type="AlphaFoldDB" id="A0AAD1XN55"/>
<gene>
    <name evidence="1" type="ORF">ECRASSUSDP1_LOCUS17053</name>
</gene>